<dbReference type="Gene3D" id="3.10.520.10">
    <property type="entry name" value="ApbE-like domains"/>
    <property type="match status" value="1"/>
</dbReference>
<gene>
    <name evidence="1" type="ORF">ENI34_00765</name>
</gene>
<reference evidence="1" key="1">
    <citation type="journal article" date="2020" name="mSystems">
        <title>Genome- and Community-Level Interaction Insights into Carbon Utilization and Element Cycling Functions of Hydrothermarchaeota in Hydrothermal Sediment.</title>
        <authorList>
            <person name="Zhou Z."/>
            <person name="Liu Y."/>
            <person name="Xu W."/>
            <person name="Pan J."/>
            <person name="Luo Z.H."/>
            <person name="Li M."/>
        </authorList>
    </citation>
    <scope>NUCLEOTIDE SEQUENCE</scope>
    <source>
        <strain evidence="1">HyVt-388</strain>
    </source>
</reference>
<comment type="caution">
    <text evidence="1">The sequence shown here is derived from an EMBL/GenBank/DDBJ whole genome shotgun (WGS) entry which is preliminary data.</text>
</comment>
<protein>
    <submittedName>
        <fullName evidence="1">UPF0280 family protein</fullName>
    </submittedName>
</protein>
<dbReference type="AlphaFoldDB" id="A0A9C9EKS4"/>
<feature type="non-terminal residue" evidence="1">
    <location>
        <position position="1"/>
    </location>
</feature>
<evidence type="ECO:0000313" key="2">
    <source>
        <dbReference type="Proteomes" id="UP000885826"/>
    </source>
</evidence>
<dbReference type="Proteomes" id="UP000885826">
    <property type="component" value="Unassembled WGS sequence"/>
</dbReference>
<accession>A0A9C9EKS4</accession>
<proteinExistence type="predicted"/>
<dbReference type="InterPro" id="IPR003374">
    <property type="entry name" value="ApbE-like_sf"/>
</dbReference>
<organism evidence="1 2">
    <name type="scientific">candidate division WOR-3 bacterium</name>
    <dbReference type="NCBI Taxonomy" id="2052148"/>
    <lineage>
        <taxon>Bacteria</taxon>
        <taxon>Bacteria division WOR-3</taxon>
    </lineage>
</organism>
<name>A0A9C9EKS4_UNCW3</name>
<dbReference type="PIRSF" id="PIRSF006421">
    <property type="entry name" value="UCP006421"/>
    <property type="match status" value="1"/>
</dbReference>
<dbReference type="SUPFAM" id="SSF143631">
    <property type="entry name" value="ApbE-like"/>
    <property type="match status" value="1"/>
</dbReference>
<sequence length="220" mass="23818">IEESDLYIKAESLLYDKAFERLRRTRCEIEEYIYKNRRFADSLTPVKCAAHAPEIIRKMCRAAEEAGVGPMAAVAGAVAEELAYYLHQCSGEVIVENGGDVFIINRRPMRIGIYTEDDLLSMKLGLELMPYPEGISICTSSGRIGHSLSFGRADAVTVLAPSGAYADAAATAVANMIQSEADIDAALDFAQSKKAILGVVVVINNKIGVKGEIIKLCALD</sequence>
<dbReference type="EMBL" id="DRIG01000011">
    <property type="protein sequence ID" value="HEC77657.1"/>
    <property type="molecule type" value="Genomic_DNA"/>
</dbReference>
<evidence type="ECO:0000313" key="1">
    <source>
        <dbReference type="EMBL" id="HEC77657.1"/>
    </source>
</evidence>
<dbReference type="InterPro" id="IPR007183">
    <property type="entry name" value="UPF0280"/>
</dbReference>